<dbReference type="RefSeq" id="WP_091542790.1">
    <property type="nucleotide sequence ID" value="NZ_FONY01000011.1"/>
</dbReference>
<dbReference type="AlphaFoldDB" id="A0A1I2EU33"/>
<dbReference type="PANTHER" id="PTHR37833:SF1">
    <property type="entry name" value="SIGNAL PEPTIDE PROTEIN"/>
    <property type="match status" value="1"/>
</dbReference>
<reference evidence="2 3" key="1">
    <citation type="submission" date="2016-10" db="EMBL/GenBank/DDBJ databases">
        <authorList>
            <person name="de Groot N.N."/>
        </authorList>
    </citation>
    <scope>NUCLEOTIDE SEQUENCE [LARGE SCALE GENOMIC DNA]</scope>
    <source>
        <strain>GEY</strain>
        <strain evidence="3">DSM 9560</strain>
    </source>
</reference>
<keyword evidence="3" id="KW-1185">Reference proteome</keyword>
<dbReference type="EMBL" id="FONY01000011">
    <property type="protein sequence ID" value="SFE96355.1"/>
    <property type="molecule type" value="Genomic_DNA"/>
</dbReference>
<evidence type="ECO:0008006" key="4">
    <source>
        <dbReference type="Google" id="ProtNLM"/>
    </source>
</evidence>
<dbReference type="InterPro" id="IPR011467">
    <property type="entry name" value="DUF1573"/>
</dbReference>
<dbReference type="Gene3D" id="2.60.40.10">
    <property type="entry name" value="Immunoglobulins"/>
    <property type="match status" value="1"/>
</dbReference>
<proteinExistence type="predicted"/>
<feature type="signal peptide" evidence="1">
    <location>
        <begin position="1"/>
        <end position="24"/>
    </location>
</feature>
<dbReference type="PANTHER" id="PTHR37833">
    <property type="entry name" value="LIPOPROTEIN-RELATED"/>
    <property type="match status" value="1"/>
</dbReference>
<dbReference type="Pfam" id="PF07610">
    <property type="entry name" value="DUF1573"/>
    <property type="match status" value="1"/>
</dbReference>
<dbReference type="InterPro" id="IPR013783">
    <property type="entry name" value="Ig-like_fold"/>
</dbReference>
<name>A0A1I2EU33_9BACT</name>
<feature type="chain" id="PRO_5011486991" description="DUF1573 domain-containing protein" evidence="1">
    <location>
        <begin position="25"/>
        <end position="134"/>
    </location>
</feature>
<keyword evidence="1" id="KW-0732">Signal</keyword>
<gene>
    <name evidence="2" type="ORF">SAMN04488541_101141</name>
</gene>
<dbReference type="STRING" id="1003.SAMN04488541_101141"/>
<sequence length="134" mass="15143">MKKLHFCFVFVLFSILALIDSAFAQIEFKKVTHQFGEVLESGGEVSIDFEYTNGFKPTKIVMVQPSCGCTTPDWSKETINPQEKGKITVKFAPKGRWGEFSKTVTVMTDHNQVFWLKIEGEVVEKKSKKEGSGE</sequence>
<evidence type="ECO:0000256" key="1">
    <source>
        <dbReference type="SAM" id="SignalP"/>
    </source>
</evidence>
<evidence type="ECO:0000313" key="3">
    <source>
        <dbReference type="Proteomes" id="UP000199513"/>
    </source>
</evidence>
<accession>A0A1I2EU33</accession>
<dbReference type="OrthoDB" id="826619at2"/>
<dbReference type="Proteomes" id="UP000199513">
    <property type="component" value="Unassembled WGS sequence"/>
</dbReference>
<protein>
    <recommendedName>
        <fullName evidence="4">DUF1573 domain-containing protein</fullName>
    </recommendedName>
</protein>
<evidence type="ECO:0000313" key="2">
    <source>
        <dbReference type="EMBL" id="SFE96355.1"/>
    </source>
</evidence>
<organism evidence="2 3">
    <name type="scientific">Thermoflexibacter ruber</name>
    <dbReference type="NCBI Taxonomy" id="1003"/>
    <lineage>
        <taxon>Bacteria</taxon>
        <taxon>Pseudomonadati</taxon>
        <taxon>Bacteroidota</taxon>
        <taxon>Cytophagia</taxon>
        <taxon>Cytophagales</taxon>
        <taxon>Thermoflexibacteraceae</taxon>
        <taxon>Thermoflexibacter</taxon>
    </lineage>
</organism>